<dbReference type="NCBIfam" id="TIGR00665">
    <property type="entry name" value="DnaB"/>
    <property type="match status" value="1"/>
</dbReference>
<evidence type="ECO:0000313" key="15">
    <source>
        <dbReference type="Proteomes" id="UP000809829"/>
    </source>
</evidence>
<keyword evidence="5 12" id="KW-0378">Hydrolase</keyword>
<dbReference type="InterPro" id="IPR027417">
    <property type="entry name" value="P-loop_NTPase"/>
</dbReference>
<evidence type="ECO:0000256" key="4">
    <source>
        <dbReference type="ARBA" id="ARBA00022741"/>
    </source>
</evidence>
<gene>
    <name evidence="14" type="ORF">JOC83_001153</name>
</gene>
<dbReference type="SUPFAM" id="SSF52540">
    <property type="entry name" value="P-loop containing nucleoside triphosphate hydrolases"/>
    <property type="match status" value="1"/>
</dbReference>
<dbReference type="EMBL" id="JAFBFC010000002">
    <property type="protein sequence ID" value="MBM7702319.1"/>
    <property type="molecule type" value="Genomic_DNA"/>
</dbReference>
<keyword evidence="9" id="KW-0413">Isomerase</keyword>
<evidence type="ECO:0000256" key="1">
    <source>
        <dbReference type="ARBA" id="ARBA00008428"/>
    </source>
</evidence>
<accession>A0ABS2QV16</accession>
<evidence type="ECO:0000256" key="6">
    <source>
        <dbReference type="ARBA" id="ARBA00022806"/>
    </source>
</evidence>
<dbReference type="Pfam" id="PF03796">
    <property type="entry name" value="DnaB_C"/>
    <property type="match status" value="1"/>
</dbReference>
<keyword evidence="4 12" id="KW-0547">Nucleotide-binding</keyword>
<keyword evidence="6 12" id="KW-0347">Helicase</keyword>
<keyword evidence="7 12" id="KW-0067">ATP-binding</keyword>
<evidence type="ECO:0000256" key="12">
    <source>
        <dbReference type="RuleBase" id="RU362085"/>
    </source>
</evidence>
<dbReference type="PANTHER" id="PTHR30153">
    <property type="entry name" value="REPLICATIVE DNA HELICASE DNAB"/>
    <property type="match status" value="1"/>
</dbReference>
<dbReference type="InterPro" id="IPR036185">
    <property type="entry name" value="DNA_heli_DnaB-like_N_sf"/>
</dbReference>
<dbReference type="GO" id="GO:0003678">
    <property type="term" value="F:DNA helicase activity"/>
    <property type="evidence" value="ECO:0007669"/>
    <property type="project" value="UniProtKB-EC"/>
</dbReference>
<protein>
    <recommendedName>
        <fullName evidence="11 12">Replicative DNA helicase</fullName>
        <ecNumber evidence="11 12">5.6.2.3</ecNumber>
    </recommendedName>
</protein>
<dbReference type="InterPro" id="IPR016136">
    <property type="entry name" value="DNA_helicase_N/primase_C"/>
</dbReference>
<dbReference type="EC" id="5.6.2.3" evidence="11 12"/>
<evidence type="ECO:0000256" key="5">
    <source>
        <dbReference type="ARBA" id="ARBA00022801"/>
    </source>
</evidence>
<evidence type="ECO:0000256" key="8">
    <source>
        <dbReference type="ARBA" id="ARBA00023125"/>
    </source>
</evidence>
<comment type="catalytic activity">
    <reaction evidence="10 12">
        <text>ATP + H2O = ADP + phosphate + H(+)</text>
        <dbReference type="Rhea" id="RHEA:13065"/>
        <dbReference type="ChEBI" id="CHEBI:15377"/>
        <dbReference type="ChEBI" id="CHEBI:15378"/>
        <dbReference type="ChEBI" id="CHEBI:30616"/>
        <dbReference type="ChEBI" id="CHEBI:43474"/>
        <dbReference type="ChEBI" id="CHEBI:456216"/>
        <dbReference type="EC" id="5.6.2.3"/>
    </reaction>
</comment>
<comment type="similarity">
    <text evidence="1 12">Belongs to the helicase family. DnaB subfamily.</text>
</comment>
<evidence type="ECO:0000259" key="13">
    <source>
        <dbReference type="PROSITE" id="PS51199"/>
    </source>
</evidence>
<organism evidence="14 15">
    <name type="scientific">Priestia iocasae</name>
    <dbReference type="NCBI Taxonomy" id="2291674"/>
    <lineage>
        <taxon>Bacteria</taxon>
        <taxon>Bacillati</taxon>
        <taxon>Bacillota</taxon>
        <taxon>Bacilli</taxon>
        <taxon>Bacillales</taxon>
        <taxon>Bacillaceae</taxon>
        <taxon>Priestia</taxon>
    </lineage>
</organism>
<evidence type="ECO:0000256" key="3">
    <source>
        <dbReference type="ARBA" id="ARBA00022705"/>
    </source>
</evidence>
<sequence>MTYAYIEAEHAILGSILLEGDLIAQCTLQPEQFSTTIHQVLFKSFRDLDDKGDRIDVITVVTELNDVMEQIGGVSFLTKLVDSVPSTSNFSFYEQKVKEAYVIRETNKIGNVLSSLTDEDQIRTVYQQLAELQDGKAASNRSKQEIFQEVFHDISTPTYGLTGIDTGIAALNKLTGGLQKGDLVVIGARPSMGKTAFALQLSRSHCQTGGVTTIFSCEMSDVSLMKRMLSATARVNGAKWRQPYETFTADDHERMAKAIGEIEAWDIHIYDRPAQTVFDIRAAIRKAMREHPDQPHLFVIDYLQLMKPVGKFERHDLAIGSITKKLKEFAREYNVPIVLLSQLNRGVEQRQDKRPHLSDIRDSGDIEQDADVVAFLYRDDYYNRDSDHKDETELIVSKQRNGPVGTIHMTFKKEYGQFFDRKSKKEGKENHEKSIS</sequence>
<comment type="function">
    <text evidence="12">The main replicative DNA helicase, it participates in initiation and elongation during chromosome replication. Travels ahead of the DNA replisome, separating dsDNA into templates for DNA synthesis. A processive ATP-dependent 5'-3' DNA helicase it has DNA-dependent ATPase activity.</text>
</comment>
<dbReference type="RefSeq" id="WP_205185142.1">
    <property type="nucleotide sequence ID" value="NZ_JAFBFC010000002.1"/>
</dbReference>
<keyword evidence="2 12" id="KW-0639">Primosome</keyword>
<dbReference type="Gene3D" id="1.10.860.10">
    <property type="entry name" value="DNAb Helicase, Chain A"/>
    <property type="match status" value="1"/>
</dbReference>
<dbReference type="CDD" id="cd00984">
    <property type="entry name" value="DnaB_C"/>
    <property type="match status" value="1"/>
</dbReference>
<evidence type="ECO:0000256" key="9">
    <source>
        <dbReference type="ARBA" id="ARBA00023235"/>
    </source>
</evidence>
<reference evidence="14 15" key="1">
    <citation type="submission" date="2021-01" db="EMBL/GenBank/DDBJ databases">
        <title>Genomic Encyclopedia of Type Strains, Phase IV (KMG-IV): sequencing the most valuable type-strain genomes for metagenomic binning, comparative biology and taxonomic classification.</title>
        <authorList>
            <person name="Goeker M."/>
        </authorList>
    </citation>
    <scope>NUCLEOTIDE SEQUENCE [LARGE SCALE GENOMIC DNA]</scope>
    <source>
        <strain evidence="14 15">DSM 104297</strain>
    </source>
</reference>
<evidence type="ECO:0000256" key="11">
    <source>
        <dbReference type="NCBIfam" id="TIGR00665"/>
    </source>
</evidence>
<keyword evidence="15" id="KW-1185">Reference proteome</keyword>
<keyword evidence="3 12" id="KW-0235">DNA replication</keyword>
<evidence type="ECO:0000256" key="10">
    <source>
        <dbReference type="ARBA" id="ARBA00048954"/>
    </source>
</evidence>
<dbReference type="Gene3D" id="3.40.50.300">
    <property type="entry name" value="P-loop containing nucleotide triphosphate hydrolases"/>
    <property type="match status" value="1"/>
</dbReference>
<proteinExistence type="inferred from homology"/>
<evidence type="ECO:0000313" key="14">
    <source>
        <dbReference type="EMBL" id="MBM7702319.1"/>
    </source>
</evidence>
<feature type="domain" description="SF4 helicase" evidence="13">
    <location>
        <begin position="157"/>
        <end position="425"/>
    </location>
</feature>
<dbReference type="SUPFAM" id="SSF48024">
    <property type="entry name" value="N-terminal domain of DnaB helicase"/>
    <property type="match status" value="1"/>
</dbReference>
<evidence type="ECO:0000256" key="7">
    <source>
        <dbReference type="ARBA" id="ARBA00022840"/>
    </source>
</evidence>
<keyword evidence="8 12" id="KW-0238">DNA-binding</keyword>
<dbReference type="InterPro" id="IPR007692">
    <property type="entry name" value="DNA_helicase_DnaB"/>
</dbReference>
<evidence type="ECO:0000256" key="2">
    <source>
        <dbReference type="ARBA" id="ARBA00022515"/>
    </source>
</evidence>
<dbReference type="PROSITE" id="PS51199">
    <property type="entry name" value="SF4_HELICASE"/>
    <property type="match status" value="1"/>
</dbReference>
<dbReference type="Proteomes" id="UP000809829">
    <property type="component" value="Unassembled WGS sequence"/>
</dbReference>
<dbReference type="InterPro" id="IPR007693">
    <property type="entry name" value="DNA_helicase_DnaB-like_N"/>
</dbReference>
<dbReference type="GO" id="GO:0016787">
    <property type="term" value="F:hydrolase activity"/>
    <property type="evidence" value="ECO:0007669"/>
    <property type="project" value="UniProtKB-KW"/>
</dbReference>
<dbReference type="InterPro" id="IPR007694">
    <property type="entry name" value="DNA_helicase_DnaB-like_C"/>
</dbReference>
<name>A0ABS2QV16_9BACI</name>
<dbReference type="Pfam" id="PF00772">
    <property type="entry name" value="DnaB"/>
    <property type="match status" value="1"/>
</dbReference>
<dbReference type="PANTHER" id="PTHR30153:SF2">
    <property type="entry name" value="REPLICATIVE DNA HELICASE"/>
    <property type="match status" value="1"/>
</dbReference>
<comment type="caution">
    <text evidence="14">The sequence shown here is derived from an EMBL/GenBank/DDBJ whole genome shotgun (WGS) entry which is preliminary data.</text>
</comment>